<organism evidence="1 2">
    <name type="scientific">Scutellospora calospora</name>
    <dbReference type="NCBI Taxonomy" id="85575"/>
    <lineage>
        <taxon>Eukaryota</taxon>
        <taxon>Fungi</taxon>
        <taxon>Fungi incertae sedis</taxon>
        <taxon>Mucoromycota</taxon>
        <taxon>Glomeromycotina</taxon>
        <taxon>Glomeromycetes</taxon>
        <taxon>Diversisporales</taxon>
        <taxon>Gigasporaceae</taxon>
        <taxon>Scutellospora</taxon>
    </lineage>
</organism>
<feature type="non-terminal residue" evidence="1">
    <location>
        <position position="43"/>
    </location>
</feature>
<gene>
    <name evidence="1" type="ORF">SCALOS_LOCUS9789</name>
</gene>
<proteinExistence type="predicted"/>
<accession>A0ACA9NXM9</accession>
<evidence type="ECO:0000313" key="2">
    <source>
        <dbReference type="Proteomes" id="UP000789860"/>
    </source>
</evidence>
<sequence length="43" mass="5155">HEKYNEKVIQMYVKCLGDQEKLFLLDQGIDVSEIINYRLDEHS</sequence>
<dbReference type="EMBL" id="CAJVPM010032435">
    <property type="protein sequence ID" value="CAG8682545.1"/>
    <property type="molecule type" value="Genomic_DNA"/>
</dbReference>
<name>A0ACA9NXM9_9GLOM</name>
<dbReference type="Proteomes" id="UP000789860">
    <property type="component" value="Unassembled WGS sequence"/>
</dbReference>
<keyword evidence="2" id="KW-1185">Reference proteome</keyword>
<protein>
    <submittedName>
        <fullName evidence="1">4651_t:CDS:1</fullName>
    </submittedName>
</protein>
<evidence type="ECO:0000313" key="1">
    <source>
        <dbReference type="EMBL" id="CAG8682545.1"/>
    </source>
</evidence>
<reference evidence="1" key="1">
    <citation type="submission" date="2021-06" db="EMBL/GenBank/DDBJ databases">
        <authorList>
            <person name="Kallberg Y."/>
            <person name="Tangrot J."/>
            <person name="Rosling A."/>
        </authorList>
    </citation>
    <scope>NUCLEOTIDE SEQUENCE</scope>
    <source>
        <strain evidence="1">AU212A</strain>
    </source>
</reference>
<feature type="non-terminal residue" evidence="1">
    <location>
        <position position="1"/>
    </location>
</feature>
<comment type="caution">
    <text evidence="1">The sequence shown here is derived from an EMBL/GenBank/DDBJ whole genome shotgun (WGS) entry which is preliminary data.</text>
</comment>